<dbReference type="InterPro" id="IPR004716">
    <property type="entry name" value="PTS_IIA_glucitol/sorbitol-sp"/>
</dbReference>
<dbReference type="GO" id="GO:0009401">
    <property type="term" value="P:phosphoenolpyruvate-dependent sugar phosphotransferase system"/>
    <property type="evidence" value="ECO:0007669"/>
    <property type="project" value="InterPro"/>
</dbReference>
<dbReference type="Gene3D" id="2.40.33.40">
    <property type="entry name" value="Phosphotransferase system, glucitol/sorbitol-specific IIA component"/>
    <property type="match status" value="1"/>
</dbReference>
<dbReference type="GO" id="GO:0016301">
    <property type="term" value="F:kinase activity"/>
    <property type="evidence" value="ECO:0007669"/>
    <property type="project" value="TreeGrafter"/>
</dbReference>
<proteinExistence type="predicted"/>
<protein>
    <submittedName>
        <fullName evidence="2">PTS glucitol/sorbitol transporter subunit IIA</fullName>
    </submittedName>
</protein>
<dbReference type="Pfam" id="PF03829">
    <property type="entry name" value="PTSIIA_gutA"/>
    <property type="match status" value="1"/>
</dbReference>
<dbReference type="GO" id="GO:0005737">
    <property type="term" value="C:cytoplasm"/>
    <property type="evidence" value="ECO:0007669"/>
    <property type="project" value="InterPro"/>
</dbReference>
<evidence type="ECO:0000313" key="3">
    <source>
        <dbReference type="Proteomes" id="UP000823611"/>
    </source>
</evidence>
<dbReference type="PROSITE" id="PS51097">
    <property type="entry name" value="PTS_EIIA_TYPE_5"/>
    <property type="match status" value="1"/>
</dbReference>
<evidence type="ECO:0000256" key="1">
    <source>
        <dbReference type="PROSITE-ProRule" id="PRU00420"/>
    </source>
</evidence>
<evidence type="ECO:0000313" key="2">
    <source>
        <dbReference type="EMBL" id="MBO8433727.1"/>
    </source>
</evidence>
<dbReference type="EMBL" id="JADIMX010000005">
    <property type="protein sequence ID" value="MBO8433727.1"/>
    <property type="molecule type" value="Genomic_DNA"/>
</dbReference>
<dbReference type="GO" id="GO:0008982">
    <property type="term" value="F:protein-N(PI)-phosphohistidine-sugar phosphotransferase activity"/>
    <property type="evidence" value="ECO:0007669"/>
    <property type="project" value="InterPro"/>
</dbReference>
<dbReference type="SUPFAM" id="SSF141530">
    <property type="entry name" value="PTSIIA/GutA-like"/>
    <property type="match status" value="1"/>
</dbReference>
<dbReference type="Proteomes" id="UP000823611">
    <property type="component" value="Unassembled WGS sequence"/>
</dbReference>
<dbReference type="AlphaFoldDB" id="A0A9D9DT97"/>
<feature type="modified residue" description="Phosphohistidine; by HPr" evidence="1">
    <location>
        <position position="44"/>
    </location>
</feature>
<accession>A0A9D9DT97</accession>
<dbReference type="PANTHER" id="PTHR40398">
    <property type="entry name" value="PTS SYSTEM GLUCITOL/SORBITOL-SPECIFIC EIIA COMPONENT"/>
    <property type="match status" value="1"/>
</dbReference>
<gene>
    <name evidence="2" type="ORF">IAC55_00210</name>
</gene>
<name>A0A9D9DT97_9FIRM</name>
<dbReference type="InterPro" id="IPR036665">
    <property type="entry name" value="PTS_IIA_glucitol/sorbitol_sf"/>
</dbReference>
<organism evidence="2 3">
    <name type="scientific">Candidatus Fimicola merdigallinarum</name>
    <dbReference type="NCBI Taxonomy" id="2840819"/>
    <lineage>
        <taxon>Bacteria</taxon>
        <taxon>Bacillati</taxon>
        <taxon>Bacillota</taxon>
        <taxon>Clostridia</taxon>
        <taxon>Lachnospirales</taxon>
        <taxon>Lachnospiraceae</taxon>
        <taxon>Lachnospiraceae incertae sedis</taxon>
        <taxon>Candidatus Fimicola</taxon>
    </lineage>
</organism>
<reference evidence="2" key="2">
    <citation type="journal article" date="2021" name="PeerJ">
        <title>Extensive microbial diversity within the chicken gut microbiome revealed by metagenomics and culture.</title>
        <authorList>
            <person name="Gilroy R."/>
            <person name="Ravi A."/>
            <person name="Getino M."/>
            <person name="Pursley I."/>
            <person name="Horton D.L."/>
            <person name="Alikhan N.F."/>
            <person name="Baker D."/>
            <person name="Gharbi K."/>
            <person name="Hall N."/>
            <person name="Watson M."/>
            <person name="Adriaenssens E.M."/>
            <person name="Foster-Nyarko E."/>
            <person name="Jarju S."/>
            <person name="Secka A."/>
            <person name="Antonio M."/>
            <person name="Oren A."/>
            <person name="Chaudhuri R.R."/>
            <person name="La Ragione R."/>
            <person name="Hildebrand F."/>
            <person name="Pallen M.J."/>
        </authorList>
    </citation>
    <scope>NUCLEOTIDE SEQUENCE</scope>
    <source>
        <strain evidence="2">F6-4510</strain>
    </source>
</reference>
<reference evidence="2" key="1">
    <citation type="submission" date="2020-10" db="EMBL/GenBank/DDBJ databases">
        <authorList>
            <person name="Gilroy R."/>
        </authorList>
    </citation>
    <scope>NUCLEOTIDE SEQUENCE</scope>
    <source>
        <strain evidence="2">F6-4510</strain>
    </source>
</reference>
<sequence length="122" mass="13319">MKYEVTITGAGIDAFTFLEDEDCNFIIIFNENAPEELAEISVLHTEGTLNESLSVNDTVSINGKKYTISAIGSEAEYTLKTLGHCTLGFNGGNEAERPGYIMLEGEPITEEDFVAGTKIEIF</sequence>
<comment type="caution">
    <text evidence="2">The sequence shown here is derived from an EMBL/GenBank/DDBJ whole genome shotgun (WGS) entry which is preliminary data.</text>
</comment>
<dbReference type="PANTHER" id="PTHR40398:SF1">
    <property type="entry name" value="PTS SYSTEM GLUCITOL_SORBITOL-SPECIFIC EIIA COMPONENT"/>
    <property type="match status" value="1"/>
</dbReference>